<organism evidence="13 14">
    <name type="scientific">Terrimonas rubra</name>
    <dbReference type="NCBI Taxonomy" id="1035890"/>
    <lineage>
        <taxon>Bacteria</taxon>
        <taxon>Pseudomonadati</taxon>
        <taxon>Bacteroidota</taxon>
        <taxon>Chitinophagia</taxon>
        <taxon>Chitinophagales</taxon>
        <taxon>Chitinophagaceae</taxon>
        <taxon>Terrimonas</taxon>
    </lineage>
</organism>
<name>A0ABW6A0X7_9BACT</name>
<evidence type="ECO:0000256" key="7">
    <source>
        <dbReference type="ARBA" id="ARBA00022741"/>
    </source>
</evidence>
<dbReference type="EMBL" id="JBHUOZ010000001">
    <property type="protein sequence ID" value="MFD2918945.1"/>
    <property type="molecule type" value="Genomic_DNA"/>
</dbReference>
<evidence type="ECO:0000256" key="10">
    <source>
        <dbReference type="ARBA" id="ARBA00048721"/>
    </source>
</evidence>
<dbReference type="InterPro" id="IPR004821">
    <property type="entry name" value="Cyt_trans-like"/>
</dbReference>
<sequence length="190" mass="21905">MNIGLFFGSFNPIHIGHLIIANHILNTTNLQKIWFVVSPQNPFKESKTLLNEYDRLHLLRVAIQQDDRMKVSDVEFGLPKPSYTSVTLAHLTEKHPGYTFHVIMGGDSFQNLHKWHNYEYIIKHFPVMVYNRPGFTIDNAIGADLQIADAPLLEISATAIRTLIKENKSVKYLLPDAVREEIERTGYYKR</sequence>
<comment type="caution">
    <text evidence="13">The sequence shown here is derived from an EMBL/GenBank/DDBJ whole genome shotgun (WGS) entry which is preliminary data.</text>
</comment>
<dbReference type="Pfam" id="PF01467">
    <property type="entry name" value="CTP_transf_like"/>
    <property type="match status" value="1"/>
</dbReference>
<evidence type="ECO:0000256" key="9">
    <source>
        <dbReference type="ARBA" id="ARBA00023027"/>
    </source>
</evidence>
<dbReference type="GO" id="GO:0004515">
    <property type="term" value="F:nicotinate-nucleotide adenylyltransferase activity"/>
    <property type="evidence" value="ECO:0007669"/>
    <property type="project" value="UniProtKB-EC"/>
</dbReference>
<dbReference type="SUPFAM" id="SSF52374">
    <property type="entry name" value="Nucleotidylyl transferase"/>
    <property type="match status" value="1"/>
</dbReference>
<dbReference type="Proteomes" id="UP001597511">
    <property type="component" value="Unassembled WGS sequence"/>
</dbReference>
<evidence type="ECO:0000256" key="5">
    <source>
        <dbReference type="ARBA" id="ARBA00022679"/>
    </source>
</evidence>
<evidence type="ECO:0000256" key="2">
    <source>
        <dbReference type="ARBA" id="ARBA00005019"/>
    </source>
</evidence>
<dbReference type="Gene3D" id="3.40.50.620">
    <property type="entry name" value="HUPs"/>
    <property type="match status" value="1"/>
</dbReference>
<keyword evidence="9 11" id="KW-0520">NAD</keyword>
<dbReference type="InterPro" id="IPR014729">
    <property type="entry name" value="Rossmann-like_a/b/a_fold"/>
</dbReference>
<keyword evidence="7 11" id="KW-0547">Nucleotide-binding</keyword>
<dbReference type="NCBIfam" id="TIGR00482">
    <property type="entry name" value="nicotinate (nicotinamide) nucleotide adenylyltransferase"/>
    <property type="match status" value="1"/>
</dbReference>
<evidence type="ECO:0000256" key="8">
    <source>
        <dbReference type="ARBA" id="ARBA00022840"/>
    </source>
</evidence>
<dbReference type="HAMAP" id="MF_00244">
    <property type="entry name" value="NaMN_adenylyltr"/>
    <property type="match status" value="1"/>
</dbReference>
<comment type="similarity">
    <text evidence="3 11">Belongs to the NadD family.</text>
</comment>
<protein>
    <recommendedName>
        <fullName evidence="11">Probable nicotinate-nucleotide adenylyltransferase</fullName>
        <ecNumber evidence="11">2.7.7.18</ecNumber>
    </recommendedName>
    <alternativeName>
        <fullName evidence="11">Deamido-NAD(+) diphosphorylase</fullName>
    </alternativeName>
    <alternativeName>
        <fullName evidence="11">Deamido-NAD(+) pyrophosphorylase</fullName>
    </alternativeName>
    <alternativeName>
        <fullName evidence="11">Nicotinate mononucleotide adenylyltransferase</fullName>
        <shortName evidence="11">NaMN adenylyltransferase</shortName>
    </alternativeName>
</protein>
<keyword evidence="6 11" id="KW-0548">Nucleotidyltransferase</keyword>
<evidence type="ECO:0000259" key="12">
    <source>
        <dbReference type="Pfam" id="PF01467"/>
    </source>
</evidence>
<dbReference type="PANTHER" id="PTHR39321:SF3">
    <property type="entry name" value="PHOSPHOPANTETHEINE ADENYLYLTRANSFERASE"/>
    <property type="match status" value="1"/>
</dbReference>
<evidence type="ECO:0000256" key="11">
    <source>
        <dbReference type="HAMAP-Rule" id="MF_00244"/>
    </source>
</evidence>
<evidence type="ECO:0000256" key="1">
    <source>
        <dbReference type="ARBA" id="ARBA00002324"/>
    </source>
</evidence>
<dbReference type="NCBIfam" id="TIGR00125">
    <property type="entry name" value="cyt_tran_rel"/>
    <property type="match status" value="1"/>
</dbReference>
<accession>A0ABW6A0X7</accession>
<evidence type="ECO:0000256" key="4">
    <source>
        <dbReference type="ARBA" id="ARBA00022642"/>
    </source>
</evidence>
<feature type="domain" description="Cytidyltransferase-like" evidence="12">
    <location>
        <begin position="5"/>
        <end position="162"/>
    </location>
</feature>
<keyword evidence="4 11" id="KW-0662">Pyridine nucleotide biosynthesis</keyword>
<gene>
    <name evidence="11 13" type="primary">nadD</name>
    <name evidence="13" type="ORF">ACFS6H_04425</name>
</gene>
<comment type="pathway">
    <text evidence="2 11">Cofactor biosynthesis; NAD(+) biosynthesis; deamido-NAD(+) from nicotinate D-ribonucleotide: step 1/1.</text>
</comment>
<dbReference type="InterPro" id="IPR005248">
    <property type="entry name" value="NadD/NMNAT"/>
</dbReference>
<evidence type="ECO:0000313" key="13">
    <source>
        <dbReference type="EMBL" id="MFD2918945.1"/>
    </source>
</evidence>
<keyword evidence="14" id="KW-1185">Reference proteome</keyword>
<keyword evidence="5 11" id="KW-0808">Transferase</keyword>
<comment type="catalytic activity">
    <reaction evidence="10 11">
        <text>nicotinate beta-D-ribonucleotide + ATP + H(+) = deamido-NAD(+) + diphosphate</text>
        <dbReference type="Rhea" id="RHEA:22860"/>
        <dbReference type="ChEBI" id="CHEBI:15378"/>
        <dbReference type="ChEBI" id="CHEBI:30616"/>
        <dbReference type="ChEBI" id="CHEBI:33019"/>
        <dbReference type="ChEBI" id="CHEBI:57502"/>
        <dbReference type="ChEBI" id="CHEBI:58437"/>
        <dbReference type="EC" id="2.7.7.18"/>
    </reaction>
</comment>
<dbReference type="RefSeq" id="WP_386095619.1">
    <property type="nucleotide sequence ID" value="NZ_JBHUOZ010000001.1"/>
</dbReference>
<dbReference type="PANTHER" id="PTHR39321">
    <property type="entry name" value="NICOTINATE-NUCLEOTIDE ADENYLYLTRANSFERASE-RELATED"/>
    <property type="match status" value="1"/>
</dbReference>
<dbReference type="EC" id="2.7.7.18" evidence="11"/>
<dbReference type="CDD" id="cd02165">
    <property type="entry name" value="NMNAT"/>
    <property type="match status" value="1"/>
</dbReference>
<proteinExistence type="inferred from homology"/>
<comment type="function">
    <text evidence="1 11">Catalyzes the reversible adenylation of nicotinate mononucleotide (NaMN) to nicotinic acid adenine dinucleotide (NaAD).</text>
</comment>
<evidence type="ECO:0000313" key="14">
    <source>
        <dbReference type="Proteomes" id="UP001597511"/>
    </source>
</evidence>
<evidence type="ECO:0000256" key="3">
    <source>
        <dbReference type="ARBA" id="ARBA00009014"/>
    </source>
</evidence>
<keyword evidence="8 11" id="KW-0067">ATP-binding</keyword>
<evidence type="ECO:0000256" key="6">
    <source>
        <dbReference type="ARBA" id="ARBA00022695"/>
    </source>
</evidence>
<reference evidence="14" key="1">
    <citation type="journal article" date="2019" name="Int. J. Syst. Evol. Microbiol.">
        <title>The Global Catalogue of Microorganisms (GCM) 10K type strain sequencing project: providing services to taxonomists for standard genome sequencing and annotation.</title>
        <authorList>
            <consortium name="The Broad Institute Genomics Platform"/>
            <consortium name="The Broad Institute Genome Sequencing Center for Infectious Disease"/>
            <person name="Wu L."/>
            <person name="Ma J."/>
        </authorList>
    </citation>
    <scope>NUCLEOTIDE SEQUENCE [LARGE SCALE GENOMIC DNA]</scope>
    <source>
        <strain evidence="14">KCTC 23299</strain>
    </source>
</reference>